<dbReference type="SMART" id="SM00448">
    <property type="entry name" value="REC"/>
    <property type="match status" value="1"/>
</dbReference>
<dbReference type="PROSITE" id="PS50110">
    <property type="entry name" value="RESPONSE_REGULATORY"/>
    <property type="match status" value="1"/>
</dbReference>
<feature type="domain" description="Response regulatory" evidence="2">
    <location>
        <begin position="2"/>
        <end position="118"/>
    </location>
</feature>
<evidence type="ECO:0000313" key="3">
    <source>
        <dbReference type="EMBL" id="ASS93890.1"/>
    </source>
</evidence>
<dbReference type="InterPro" id="IPR001789">
    <property type="entry name" value="Sig_transdc_resp-reg_receiver"/>
</dbReference>
<dbReference type="Gene3D" id="3.40.50.2300">
    <property type="match status" value="1"/>
</dbReference>
<dbReference type="AlphaFoldDB" id="A0A223EF80"/>
<dbReference type="EMBL" id="CP017704">
    <property type="protein sequence ID" value="ASS93890.1"/>
    <property type="molecule type" value="Genomic_DNA"/>
</dbReference>
<protein>
    <submittedName>
        <fullName evidence="3">Transcriptional regulator</fullName>
    </submittedName>
</protein>
<dbReference type="RefSeq" id="WP_063235971.1">
    <property type="nucleotide sequence ID" value="NZ_BCVO01000034.1"/>
</dbReference>
<dbReference type="PANTHER" id="PTHR43228:SF8">
    <property type="entry name" value="TRANSCRIPTIONAL REGULATORY PROTEIN GLNL"/>
    <property type="match status" value="1"/>
</dbReference>
<dbReference type="Proteomes" id="UP000214618">
    <property type="component" value="Chromosome"/>
</dbReference>
<sequence length="315" mass="36617">MRFFITDDDCAIRSNLSQIIENEDLGEVVEEAEDGILLEGHILNLKQIDILFIDLLMPIRDGIETLRHIKSTFNGKIIMISQVESKELIGEAYSLGIDYYITKPINRIEILTVIRKVMERIHLERSITNIQASLNSVLNFEQPKVDKSNNFNEKSIREVGEFLLSELGIVGENGAKDLMEMLQYLFMYERTFTFGKHFPTLKDIFVEITKKKLGTSALQVDINREIKAAEQRIRRTINQSLNHFASLGLTDFSNPKFENYASKFFDFTVVRQKMKELQNDSTIVLTPTRVNTKKFIQVFYFEAKRLNPDEIIRYR</sequence>
<dbReference type="InterPro" id="IPR011006">
    <property type="entry name" value="CheY-like_superfamily"/>
</dbReference>
<organism evidence="3 4">
    <name type="scientific">Peribacillus simplex NBRC 15720 = DSM 1321</name>
    <dbReference type="NCBI Taxonomy" id="1349754"/>
    <lineage>
        <taxon>Bacteria</taxon>
        <taxon>Bacillati</taxon>
        <taxon>Bacillota</taxon>
        <taxon>Bacilli</taxon>
        <taxon>Bacillales</taxon>
        <taxon>Bacillaceae</taxon>
        <taxon>Peribacillus</taxon>
    </lineage>
</organism>
<feature type="modified residue" description="4-aspartylphosphate" evidence="1">
    <location>
        <position position="54"/>
    </location>
</feature>
<dbReference type="SUPFAM" id="SSF52172">
    <property type="entry name" value="CheY-like"/>
    <property type="match status" value="1"/>
</dbReference>
<proteinExistence type="predicted"/>
<dbReference type="InterPro" id="IPR052048">
    <property type="entry name" value="ST_Response_Regulator"/>
</dbReference>
<dbReference type="InterPro" id="IPR013972">
    <property type="entry name" value="YcbB"/>
</dbReference>
<reference evidence="3 4" key="1">
    <citation type="submission" date="2016-10" db="EMBL/GenBank/DDBJ databases">
        <title>The whole genome sequencing and assembly of Bacillus simplex DSM 1321 strain.</title>
        <authorList>
            <person name="Park M.-K."/>
            <person name="Lee Y.-J."/>
            <person name="Yi H."/>
            <person name="Bahn Y.-S."/>
            <person name="Kim J.F."/>
            <person name="Lee D.-W."/>
        </authorList>
    </citation>
    <scope>NUCLEOTIDE SEQUENCE [LARGE SCALE GENOMIC DNA]</scope>
    <source>
        <strain evidence="3 4">DSM 1321</strain>
    </source>
</reference>
<dbReference type="GeneID" id="56472645"/>
<evidence type="ECO:0000256" key="1">
    <source>
        <dbReference type="PROSITE-ProRule" id="PRU00169"/>
    </source>
</evidence>
<dbReference type="OrthoDB" id="1684633at2"/>
<evidence type="ECO:0000259" key="2">
    <source>
        <dbReference type="PROSITE" id="PS50110"/>
    </source>
</evidence>
<name>A0A223EF80_9BACI</name>
<accession>A0A223EF80</accession>
<gene>
    <name evidence="3" type="ORF">BS1321_07860</name>
</gene>
<evidence type="ECO:0000313" key="4">
    <source>
        <dbReference type="Proteomes" id="UP000214618"/>
    </source>
</evidence>
<dbReference type="GO" id="GO:0000160">
    <property type="term" value="P:phosphorelay signal transduction system"/>
    <property type="evidence" value="ECO:0007669"/>
    <property type="project" value="InterPro"/>
</dbReference>
<dbReference type="Pfam" id="PF00072">
    <property type="entry name" value="Response_reg"/>
    <property type="match status" value="1"/>
</dbReference>
<dbReference type="PANTHER" id="PTHR43228">
    <property type="entry name" value="TWO-COMPONENT RESPONSE REGULATOR"/>
    <property type="match status" value="1"/>
</dbReference>
<dbReference type="Pfam" id="PF08664">
    <property type="entry name" value="YcbB"/>
    <property type="match status" value="1"/>
</dbReference>
<keyword evidence="1" id="KW-0597">Phosphoprotein</keyword>